<dbReference type="SUPFAM" id="SSF49464">
    <property type="entry name" value="Carboxypeptidase regulatory domain-like"/>
    <property type="match status" value="1"/>
</dbReference>
<sequence length="288" mass="33030">MVKYKYIFFLLFLFDTIVAQDESISGSVIDLENNSEIQYVNIGIMNKSIGTVSNSKGVFTLKLTDKSNLKDTLVFSHIGYKTKKMLVESLIGKNNSIELEPLSNDLNEVVVTFKQPKSKRFGRSVKGLALMHFNFYSAYEKEVDDRLSKEIGIKFNLKKDCKIENLNFNITANQFKSLKFRLNFYKIENGLPTDLLNEKDIIFEVPANFLGWFSVDLKNYDILLDKENEEVAATIQWLESVKTDEKSKFFTISTAISATETAFYRDKAMDVWTKTGQGLSFYLNAMCK</sequence>
<accession>A0ABY4KHY6</accession>
<evidence type="ECO:0000313" key="2">
    <source>
        <dbReference type="EMBL" id="UPQ79030.1"/>
    </source>
</evidence>
<dbReference type="Pfam" id="PF13715">
    <property type="entry name" value="CarbopepD_reg_2"/>
    <property type="match status" value="1"/>
</dbReference>
<keyword evidence="1" id="KW-0732">Signal</keyword>
<feature type="chain" id="PRO_5045857653" evidence="1">
    <location>
        <begin position="20"/>
        <end position="288"/>
    </location>
</feature>
<dbReference type="EMBL" id="CP096205">
    <property type="protein sequence ID" value="UPQ79030.1"/>
    <property type="molecule type" value="Genomic_DNA"/>
</dbReference>
<dbReference type="RefSeq" id="WP_248434026.1">
    <property type="nucleotide sequence ID" value="NZ_CP096205.1"/>
</dbReference>
<proteinExistence type="predicted"/>
<feature type="signal peptide" evidence="1">
    <location>
        <begin position="1"/>
        <end position="19"/>
    </location>
</feature>
<gene>
    <name evidence="2" type="ORF">M0M57_15595</name>
</gene>
<reference evidence="2" key="1">
    <citation type="submission" date="2022-04" db="EMBL/GenBank/DDBJ databases">
        <title>Consumption of N2O by Flavobacterium azooxidireducens sp. nov. isolated from Decomposing Leaf Litter of Phragmites australis (Cav.).</title>
        <authorList>
            <person name="Behrendt U."/>
            <person name="Spanner T."/>
            <person name="Augustin J."/>
            <person name="Horn M.A."/>
            <person name="Kolb S."/>
            <person name="Ulrich A."/>
        </authorList>
    </citation>
    <scope>NUCLEOTIDE SEQUENCE</scope>
    <source>
        <strain evidence="2">IGB 4-14</strain>
    </source>
</reference>
<dbReference type="InterPro" id="IPR008969">
    <property type="entry name" value="CarboxyPept-like_regulatory"/>
</dbReference>
<evidence type="ECO:0000256" key="1">
    <source>
        <dbReference type="SAM" id="SignalP"/>
    </source>
</evidence>
<organism evidence="2 3">
    <name type="scientific">Flavobacterium azooxidireducens</name>
    <dbReference type="NCBI Taxonomy" id="1871076"/>
    <lineage>
        <taxon>Bacteria</taxon>
        <taxon>Pseudomonadati</taxon>
        <taxon>Bacteroidota</taxon>
        <taxon>Flavobacteriia</taxon>
        <taxon>Flavobacteriales</taxon>
        <taxon>Flavobacteriaceae</taxon>
        <taxon>Flavobacterium</taxon>
    </lineage>
</organism>
<evidence type="ECO:0000313" key="3">
    <source>
        <dbReference type="Proteomes" id="UP000830583"/>
    </source>
</evidence>
<keyword evidence="3" id="KW-1185">Reference proteome</keyword>
<name>A0ABY4KHY6_9FLAO</name>
<protein>
    <submittedName>
        <fullName evidence="2">Carboxypeptidase-like regulatory domain-containing protein</fullName>
    </submittedName>
</protein>
<dbReference type="Proteomes" id="UP000830583">
    <property type="component" value="Chromosome"/>
</dbReference>